<evidence type="ECO:0000313" key="5">
    <source>
        <dbReference type="Proteomes" id="UP000444721"/>
    </source>
</evidence>
<dbReference type="OrthoDB" id="1936594at2759"/>
<dbReference type="PANTHER" id="PTHR16193:SF0">
    <property type="entry name" value="TETRATRICOPEPTIDE REPEAT PROTEIN 27"/>
    <property type="match status" value="1"/>
</dbReference>
<accession>A0A6A5BML0</accession>
<dbReference type="GeneID" id="68113967"/>
<dbReference type="AlphaFoldDB" id="A0A6A5BML0"/>
<dbReference type="VEuPathDB" id="AmoebaDB:NF0064970"/>
<evidence type="ECO:0000313" key="4">
    <source>
        <dbReference type="EMBL" id="KAF0974139.1"/>
    </source>
</evidence>
<reference evidence="4 5" key="1">
    <citation type="journal article" date="2019" name="Sci. Rep.">
        <title>Nanopore sequencing improves the draft genome of the human pathogenic amoeba Naegleria fowleri.</title>
        <authorList>
            <person name="Liechti N."/>
            <person name="Schurch N."/>
            <person name="Bruggmann R."/>
            <person name="Wittwer M."/>
        </authorList>
    </citation>
    <scope>NUCLEOTIDE SEQUENCE [LARGE SCALE GENOMIC DNA]</scope>
    <source>
        <strain evidence="4 5">ATCC 30894</strain>
    </source>
</reference>
<keyword evidence="5" id="KW-1185">Reference proteome</keyword>
<dbReference type="PANTHER" id="PTHR16193">
    <property type="entry name" value="TETRATRICOPEPTIDE REPEAT PROTEIN 27"/>
    <property type="match status" value="1"/>
</dbReference>
<dbReference type="InterPro" id="IPR011990">
    <property type="entry name" value="TPR-like_helical_dom_sf"/>
</dbReference>
<protein>
    <submittedName>
        <fullName evidence="4">Uncharacterized protein</fullName>
    </submittedName>
</protein>
<keyword evidence="2 3" id="KW-0802">TPR repeat</keyword>
<keyword evidence="1" id="KW-0677">Repeat</keyword>
<gene>
    <name evidence="4" type="ORF">FDP41_006749</name>
</gene>
<dbReference type="OMA" id="WNIRLIC"/>
<dbReference type="SUPFAM" id="SSF48452">
    <property type="entry name" value="TPR-like"/>
    <property type="match status" value="1"/>
</dbReference>
<evidence type="ECO:0000256" key="3">
    <source>
        <dbReference type="PROSITE-ProRule" id="PRU00339"/>
    </source>
</evidence>
<feature type="repeat" description="TPR" evidence="3">
    <location>
        <begin position="570"/>
        <end position="603"/>
    </location>
</feature>
<name>A0A6A5BML0_NAEFO</name>
<dbReference type="RefSeq" id="XP_044558852.1">
    <property type="nucleotide sequence ID" value="XM_044710417.1"/>
</dbReference>
<evidence type="ECO:0000256" key="2">
    <source>
        <dbReference type="ARBA" id="ARBA00022803"/>
    </source>
</evidence>
<proteinExistence type="predicted"/>
<dbReference type="SMART" id="SM00028">
    <property type="entry name" value="TPR"/>
    <property type="match status" value="3"/>
</dbReference>
<dbReference type="VEuPathDB" id="AmoebaDB:NfTy_074990"/>
<dbReference type="EMBL" id="VFQX01000053">
    <property type="protein sequence ID" value="KAF0974139.1"/>
    <property type="molecule type" value="Genomic_DNA"/>
</dbReference>
<comment type="caution">
    <text evidence="4">The sequence shown here is derived from an EMBL/GenBank/DDBJ whole genome shotgun (WGS) entry which is preliminary data.</text>
</comment>
<dbReference type="Gene3D" id="1.25.40.10">
    <property type="entry name" value="Tetratricopeptide repeat domain"/>
    <property type="match status" value="1"/>
</dbReference>
<evidence type="ECO:0000256" key="1">
    <source>
        <dbReference type="ARBA" id="ARBA00022737"/>
    </source>
</evidence>
<dbReference type="Pfam" id="PF14559">
    <property type="entry name" value="TPR_19"/>
    <property type="match status" value="1"/>
</dbReference>
<dbReference type="Proteomes" id="UP000444721">
    <property type="component" value="Unassembled WGS sequence"/>
</dbReference>
<dbReference type="InterPro" id="IPR044244">
    <property type="entry name" value="TTC27/Emw1"/>
</dbReference>
<organism evidence="4 5">
    <name type="scientific">Naegleria fowleri</name>
    <name type="common">Brain eating amoeba</name>
    <dbReference type="NCBI Taxonomy" id="5763"/>
    <lineage>
        <taxon>Eukaryota</taxon>
        <taxon>Discoba</taxon>
        <taxon>Heterolobosea</taxon>
        <taxon>Tetramitia</taxon>
        <taxon>Eutetramitia</taxon>
        <taxon>Vahlkampfiidae</taxon>
        <taxon>Naegleria</taxon>
    </lineage>
</organism>
<sequence>MLPPLERFLILSDEAAFEKYRLNNENGHHDEEIHHLVSSILKGNLMPIHSASYQRTFSSIFASLSSLEGTQEDYKTIQSLLDECYHNLETTISEFAQQAPQNSMLLLLYGIIYLNTFVQHNFVGPTFNFDKTFSLPMLNDSTSEYLQVESTHNIAKYIQKYAISKLSINGETAFTMTTIPHYLLVAKCFLDNNLIKNVESHEWWRIRVNIIHQKLMTFSTETLLNAITKSFEILDSKFPTENFNVEDDELIARYYVEKGLVDYHFNRQKFAQQSFEKAKLVTGLYLNVTGKLGVKTKYQSFKTSQLVLEAKSRTIDTNANTQEESTLPEVIQHYEDSHLLEKPSIDVAENEQDLSKSALRVIDQVIILAKCMDIKNTNPEYGLTKEEMMPYILRVIEHPQSWLVQSTALWLRARIESDKINHLVRSIEQFEKLVSHLKDTEPPVSVRLKYFYCLGYPPIFDLQRELAFIYSRSSLLESALVIFRKYGMFEEIMKTLVSLDQENRAKKVVIEKLLEEPDNPLLWCMLGDLKRSEKLRKEYHVEGEEQILSQYPTCVDMYMKAWDVSEKRFARAKRALGFYYTEKQEHEKAIPEFEESLALSALHTNAWFIYGFCCMRCEKWDKAQTAYSKVTQQNPDDAESWSNLANVRLHQGQKKSAFVAMKEAARLAYDSWKIWQNFLYISIEANEFDYAITAVKRLVDIKEDKKLDTDVFFLFLRVFKILLEKSPIPHGEHLKEELLRMFEKITDRISLDPHVWKAYAGFYEILANSIKDDSSEDKIKYLEQAVDKRQRLCRSLQMTGWEREKSKFELVAFSVAELVKLQVRVATWFKEHNQEDKEVQYLSMAEDILKSVTKRSQEIFKNSEEFNELSQLLDQVREALK</sequence>
<dbReference type="VEuPathDB" id="AmoebaDB:FDP41_006749"/>
<feature type="repeat" description="TPR" evidence="3">
    <location>
        <begin position="604"/>
        <end position="637"/>
    </location>
</feature>
<dbReference type="PROSITE" id="PS50005">
    <property type="entry name" value="TPR"/>
    <property type="match status" value="2"/>
</dbReference>
<dbReference type="InterPro" id="IPR019734">
    <property type="entry name" value="TPR_rpt"/>
</dbReference>